<gene>
    <name evidence="2" type="ORF">ABEG18_00930</name>
</gene>
<proteinExistence type="predicted"/>
<sequence length="93" mass="10170">MSKRPSVLGDLKLEGSPKPRSPAKASPGEAGRKPRPDVIHTSIYLPKPVYLKLREIAYTTDQKIHDVIMEGVDAALKQYGHPSVAELKAKKAP</sequence>
<organism evidence="2">
    <name type="scientific">Alsobacter sp. KACC 23698</name>
    <dbReference type="NCBI Taxonomy" id="3149229"/>
    <lineage>
        <taxon>Bacteria</taxon>
        <taxon>Pseudomonadati</taxon>
        <taxon>Pseudomonadota</taxon>
        <taxon>Alphaproteobacteria</taxon>
        <taxon>Hyphomicrobiales</taxon>
        <taxon>Alsobacteraceae</taxon>
        <taxon>Alsobacter</taxon>
    </lineage>
</organism>
<feature type="compositionally biased region" description="Low complexity" evidence="1">
    <location>
        <begin position="18"/>
        <end position="27"/>
    </location>
</feature>
<accession>A0AAU7JGS0</accession>
<dbReference type="EMBL" id="CP157484">
    <property type="protein sequence ID" value="XBO39381.1"/>
    <property type="molecule type" value="Genomic_DNA"/>
</dbReference>
<dbReference type="AlphaFoldDB" id="A0AAU7JGS0"/>
<protein>
    <recommendedName>
        <fullName evidence="3">CopG family transcriptional regulator</fullName>
    </recommendedName>
</protein>
<evidence type="ECO:0000256" key="1">
    <source>
        <dbReference type="SAM" id="MobiDB-lite"/>
    </source>
</evidence>
<evidence type="ECO:0000313" key="2">
    <source>
        <dbReference type="EMBL" id="XBO39381.1"/>
    </source>
</evidence>
<dbReference type="RefSeq" id="WP_406856224.1">
    <property type="nucleotide sequence ID" value="NZ_CP157484.1"/>
</dbReference>
<evidence type="ECO:0008006" key="3">
    <source>
        <dbReference type="Google" id="ProtNLM"/>
    </source>
</evidence>
<feature type="region of interest" description="Disordered" evidence="1">
    <location>
        <begin position="1"/>
        <end position="37"/>
    </location>
</feature>
<name>A0AAU7JGS0_9HYPH</name>
<reference evidence="2" key="1">
    <citation type="submission" date="2024-05" db="EMBL/GenBank/DDBJ databases">
        <authorList>
            <person name="Kim S."/>
            <person name="Heo J."/>
            <person name="Choi H."/>
            <person name="Choi Y."/>
            <person name="Kwon S.-W."/>
            <person name="Kim Y."/>
        </authorList>
    </citation>
    <scope>NUCLEOTIDE SEQUENCE</scope>
    <source>
        <strain evidence="2">KACC 23698</strain>
    </source>
</reference>